<proteinExistence type="predicted"/>
<name>A0A9I9E943_CUCME</name>
<reference evidence="1" key="1">
    <citation type="submission" date="2023-03" db="UniProtKB">
        <authorList>
            <consortium name="EnsemblPlants"/>
        </authorList>
    </citation>
    <scope>IDENTIFICATION</scope>
</reference>
<accession>A0A9I9E943</accession>
<dbReference type="EnsemblPlants" id="MELO3C030355.2.1">
    <property type="protein sequence ID" value="MELO3C030355.2.1"/>
    <property type="gene ID" value="MELO3C030355.2"/>
</dbReference>
<organism evidence="1">
    <name type="scientific">Cucumis melo</name>
    <name type="common">Muskmelon</name>
    <dbReference type="NCBI Taxonomy" id="3656"/>
    <lineage>
        <taxon>Eukaryota</taxon>
        <taxon>Viridiplantae</taxon>
        <taxon>Streptophyta</taxon>
        <taxon>Embryophyta</taxon>
        <taxon>Tracheophyta</taxon>
        <taxon>Spermatophyta</taxon>
        <taxon>Magnoliopsida</taxon>
        <taxon>eudicotyledons</taxon>
        <taxon>Gunneridae</taxon>
        <taxon>Pentapetalae</taxon>
        <taxon>rosids</taxon>
        <taxon>fabids</taxon>
        <taxon>Cucurbitales</taxon>
        <taxon>Cucurbitaceae</taxon>
        <taxon>Benincaseae</taxon>
        <taxon>Cucumis</taxon>
    </lineage>
</organism>
<protein>
    <submittedName>
        <fullName evidence="1">Uncharacterized protein</fullName>
    </submittedName>
</protein>
<dbReference type="Gramene" id="MELO3C030355.2.1">
    <property type="protein sequence ID" value="MELO3C030355.2.1"/>
    <property type="gene ID" value="MELO3C030355.2"/>
</dbReference>
<dbReference type="AlphaFoldDB" id="A0A9I9E943"/>
<evidence type="ECO:0000313" key="1">
    <source>
        <dbReference type="EnsemblPlants" id="MELO3C030355.2.1"/>
    </source>
</evidence>
<sequence length="73" mass="8259">MGTISKGPMLLEAQASPFPNGPNRLFTFMGRSVKSRKRWSLSGPKQVEAQEMKEPPCFFFFSVSAEEFGEREN</sequence>